<protein>
    <submittedName>
        <fullName evidence="2">Uncharacterized protein</fullName>
    </submittedName>
</protein>
<evidence type="ECO:0000256" key="1">
    <source>
        <dbReference type="SAM" id="MobiDB-lite"/>
    </source>
</evidence>
<dbReference type="Proteomes" id="UP001497516">
    <property type="component" value="Chromosome 1"/>
</dbReference>
<feature type="region of interest" description="Disordered" evidence="1">
    <location>
        <begin position="220"/>
        <end position="241"/>
    </location>
</feature>
<evidence type="ECO:0000313" key="3">
    <source>
        <dbReference type="Proteomes" id="UP001497516"/>
    </source>
</evidence>
<proteinExistence type="predicted"/>
<feature type="compositionally biased region" description="Basic and acidic residues" evidence="1">
    <location>
        <begin position="1"/>
        <end position="23"/>
    </location>
</feature>
<reference evidence="2 3" key="1">
    <citation type="submission" date="2024-04" db="EMBL/GenBank/DDBJ databases">
        <authorList>
            <person name="Fracassetti M."/>
        </authorList>
    </citation>
    <scope>NUCLEOTIDE SEQUENCE [LARGE SCALE GENOMIC DNA]</scope>
</reference>
<name>A0AAV2C7G4_9ROSI</name>
<dbReference type="EMBL" id="OZ034813">
    <property type="protein sequence ID" value="CAL1352114.1"/>
    <property type="molecule type" value="Genomic_DNA"/>
</dbReference>
<keyword evidence="3" id="KW-1185">Reference proteome</keyword>
<sequence length="241" mass="27777">MENVSERALMKHLQKEQERERRRIRDRQRRQSMSAEERERHLARRRRNYQLRRQRAENARLELQLNQQATAALAASSGGGEYIGRVVEHQQQHQMLLPVPEASNSAQFNGLDSNGIVVDPEHDSFKAAYANPVALEVAAHDLAKLPKQPRIKHIKQLARSLARSHHENDTNRIAVDLLIKANPTLSCLVQQKGLRFTRLKRLARSLHCDAEKKAVDQLQDKAVEHNQPEVPQPHNIRQEQD</sequence>
<organism evidence="2 3">
    <name type="scientific">Linum trigynum</name>
    <dbReference type="NCBI Taxonomy" id="586398"/>
    <lineage>
        <taxon>Eukaryota</taxon>
        <taxon>Viridiplantae</taxon>
        <taxon>Streptophyta</taxon>
        <taxon>Embryophyta</taxon>
        <taxon>Tracheophyta</taxon>
        <taxon>Spermatophyta</taxon>
        <taxon>Magnoliopsida</taxon>
        <taxon>eudicotyledons</taxon>
        <taxon>Gunneridae</taxon>
        <taxon>Pentapetalae</taxon>
        <taxon>rosids</taxon>
        <taxon>fabids</taxon>
        <taxon>Malpighiales</taxon>
        <taxon>Linaceae</taxon>
        <taxon>Linum</taxon>
    </lineage>
</organism>
<dbReference type="AlphaFoldDB" id="A0AAV2C7G4"/>
<accession>A0AAV2C7G4</accession>
<feature type="region of interest" description="Disordered" evidence="1">
    <location>
        <begin position="1"/>
        <end position="43"/>
    </location>
</feature>
<evidence type="ECO:0000313" key="2">
    <source>
        <dbReference type="EMBL" id="CAL1352114.1"/>
    </source>
</evidence>
<gene>
    <name evidence="2" type="ORF">LTRI10_LOCUS105</name>
</gene>